<proteinExistence type="predicted"/>
<feature type="non-terminal residue" evidence="1">
    <location>
        <position position="165"/>
    </location>
</feature>
<evidence type="ECO:0000313" key="1">
    <source>
        <dbReference type="EMBL" id="GAG33981.1"/>
    </source>
</evidence>
<gene>
    <name evidence="1" type="ORF">S01H1_63243</name>
</gene>
<organism evidence="1">
    <name type="scientific">marine sediment metagenome</name>
    <dbReference type="NCBI Taxonomy" id="412755"/>
    <lineage>
        <taxon>unclassified sequences</taxon>
        <taxon>metagenomes</taxon>
        <taxon>ecological metagenomes</taxon>
    </lineage>
</organism>
<protein>
    <recommendedName>
        <fullName evidence="2">SMP-30/Gluconolactonase/LRE-like region domain-containing protein</fullName>
    </recommendedName>
</protein>
<sequence>MKQVAMILVAVAVICAGGAAARAGLPGTSPVWSVEHIINNDQTVLGIDQGAGGVNGPRNNRSLALSPGGDFLYLGYGDPGWLVRKVEIGHAPADNVNSVKAQLSLTNEGKGLNWGKSLATDDAGRVYVTRNKEIQVYDADLATRLLTVTGFTTAEGVHVVRKEAG</sequence>
<evidence type="ECO:0008006" key="2">
    <source>
        <dbReference type="Google" id="ProtNLM"/>
    </source>
</evidence>
<dbReference type="SUPFAM" id="SSF50956">
    <property type="entry name" value="Thermostable phytase (3-phytase)"/>
    <property type="match status" value="1"/>
</dbReference>
<name>X0YAV9_9ZZZZ</name>
<dbReference type="AlphaFoldDB" id="X0YAV9"/>
<comment type="caution">
    <text evidence="1">The sequence shown here is derived from an EMBL/GenBank/DDBJ whole genome shotgun (WGS) entry which is preliminary data.</text>
</comment>
<accession>X0YAV9</accession>
<reference evidence="1" key="1">
    <citation type="journal article" date="2014" name="Front. Microbiol.">
        <title>High frequency of phylogenetically diverse reductive dehalogenase-homologous genes in deep subseafloor sedimentary metagenomes.</title>
        <authorList>
            <person name="Kawai M."/>
            <person name="Futagami T."/>
            <person name="Toyoda A."/>
            <person name="Takaki Y."/>
            <person name="Nishi S."/>
            <person name="Hori S."/>
            <person name="Arai W."/>
            <person name="Tsubouchi T."/>
            <person name="Morono Y."/>
            <person name="Uchiyama I."/>
            <person name="Ito T."/>
            <person name="Fujiyama A."/>
            <person name="Inagaki F."/>
            <person name="Takami H."/>
        </authorList>
    </citation>
    <scope>NUCLEOTIDE SEQUENCE</scope>
    <source>
        <strain evidence="1">Expedition CK06-06</strain>
    </source>
</reference>
<dbReference type="EMBL" id="BARS01041598">
    <property type="protein sequence ID" value="GAG33981.1"/>
    <property type="molecule type" value="Genomic_DNA"/>
</dbReference>